<evidence type="ECO:0000259" key="13">
    <source>
        <dbReference type="PROSITE" id="PS50016"/>
    </source>
</evidence>
<feature type="region of interest" description="Disordered" evidence="12">
    <location>
        <begin position="293"/>
        <end position="314"/>
    </location>
</feature>
<evidence type="ECO:0000256" key="3">
    <source>
        <dbReference type="ARBA" id="ARBA00022723"/>
    </source>
</evidence>
<evidence type="ECO:0000256" key="1">
    <source>
        <dbReference type="ARBA" id="ARBA00004123"/>
    </source>
</evidence>
<comment type="function">
    <text evidence="11">Component of an histone acetyltransferase complex.</text>
</comment>
<feature type="binding site" evidence="9">
    <location>
        <position position="372"/>
    </location>
    <ligand>
        <name>Zn(2+)</name>
        <dbReference type="ChEBI" id="CHEBI:29105"/>
        <label>1</label>
    </ligand>
</feature>
<evidence type="ECO:0000256" key="2">
    <source>
        <dbReference type="ARBA" id="ARBA00010210"/>
    </source>
</evidence>
<feature type="region of interest" description="Disordered" evidence="12">
    <location>
        <begin position="107"/>
        <end position="127"/>
    </location>
</feature>
<dbReference type="PROSITE" id="PS01359">
    <property type="entry name" value="ZF_PHD_1"/>
    <property type="match status" value="1"/>
</dbReference>
<evidence type="ECO:0000256" key="11">
    <source>
        <dbReference type="RuleBase" id="RU361213"/>
    </source>
</evidence>
<comment type="caution">
    <text evidence="14">The sequence shown here is derived from an EMBL/GenBank/DDBJ whole genome shotgun (WGS) entry which is preliminary data.</text>
</comment>
<dbReference type="GO" id="GO:0000785">
    <property type="term" value="C:chromatin"/>
    <property type="evidence" value="ECO:0007669"/>
    <property type="project" value="UniProtKB-ARBA"/>
</dbReference>
<accession>A0A369JH56</accession>
<dbReference type="Pfam" id="PF12998">
    <property type="entry name" value="ING"/>
    <property type="match status" value="2"/>
</dbReference>
<evidence type="ECO:0000256" key="12">
    <source>
        <dbReference type="SAM" id="MobiDB-lite"/>
    </source>
</evidence>
<name>A0A369JH56_HYPMA</name>
<keyword evidence="5 9" id="KW-0862">Zinc</keyword>
<feature type="binding site" evidence="9">
    <location>
        <position position="366"/>
    </location>
    <ligand>
        <name>Zn(2+)</name>
        <dbReference type="ChEBI" id="CHEBI:29105"/>
        <label>2</label>
    </ligand>
</feature>
<dbReference type="AlphaFoldDB" id="A0A369JH56"/>
<dbReference type="GO" id="GO:0005634">
    <property type="term" value="C:nucleus"/>
    <property type="evidence" value="ECO:0007669"/>
    <property type="project" value="UniProtKB-SubCell"/>
</dbReference>
<dbReference type="PANTHER" id="PTHR10333">
    <property type="entry name" value="INHIBITOR OF GROWTH PROTEIN"/>
    <property type="match status" value="1"/>
</dbReference>
<feature type="binding site" evidence="9">
    <location>
        <position position="348"/>
    </location>
    <ligand>
        <name>Zn(2+)</name>
        <dbReference type="ChEBI" id="CHEBI:29105"/>
        <label>1</label>
    </ligand>
</feature>
<evidence type="ECO:0000256" key="9">
    <source>
        <dbReference type="PIRSR" id="PIRSR628651-51"/>
    </source>
</evidence>
<feature type="site" description="Histone H3K4me3 binding" evidence="8">
    <location>
        <position position="362"/>
    </location>
</feature>
<feature type="binding site" evidence="9">
    <location>
        <position position="391"/>
    </location>
    <ligand>
        <name>Zn(2+)</name>
        <dbReference type="ChEBI" id="CHEBI:29105"/>
        <label>2</label>
    </ligand>
</feature>
<dbReference type="SMART" id="SM00249">
    <property type="entry name" value="PHD"/>
    <property type="match status" value="1"/>
</dbReference>
<dbReference type="GO" id="GO:0006355">
    <property type="term" value="P:regulation of DNA-templated transcription"/>
    <property type="evidence" value="ECO:0007669"/>
    <property type="project" value="TreeGrafter"/>
</dbReference>
<evidence type="ECO:0000256" key="5">
    <source>
        <dbReference type="ARBA" id="ARBA00022833"/>
    </source>
</evidence>
<dbReference type="InterPro" id="IPR028651">
    <property type="entry name" value="ING_fam"/>
</dbReference>
<feature type="binding site" evidence="9">
    <location>
        <position position="375"/>
    </location>
    <ligand>
        <name>Zn(2+)</name>
        <dbReference type="ChEBI" id="CHEBI:29105"/>
        <label>1</label>
    </ligand>
</feature>
<feature type="binding site" evidence="9">
    <location>
        <position position="350"/>
    </location>
    <ligand>
        <name>Zn(2+)</name>
        <dbReference type="ChEBI" id="CHEBI:29105"/>
        <label>1</label>
    </ligand>
</feature>
<protein>
    <recommendedName>
        <fullName evidence="11">Chromatin modification-related protein</fullName>
    </recommendedName>
</protein>
<proteinExistence type="inferred from homology"/>
<keyword evidence="7 11" id="KW-0539">Nucleus</keyword>
<comment type="similarity">
    <text evidence="2 11">Belongs to the ING family.</text>
</comment>
<dbReference type="InterPro" id="IPR019787">
    <property type="entry name" value="Znf_PHD-finger"/>
</dbReference>
<evidence type="ECO:0000313" key="14">
    <source>
        <dbReference type="EMBL" id="RDB21519.1"/>
    </source>
</evidence>
<dbReference type="SMART" id="SM01408">
    <property type="entry name" value="ING"/>
    <property type="match status" value="1"/>
</dbReference>
<comment type="subcellular location">
    <subcellularLocation>
        <location evidence="1 11">Nucleus</location>
    </subcellularLocation>
</comment>
<dbReference type="InterPro" id="IPR024610">
    <property type="entry name" value="ING_N_histone-binding"/>
</dbReference>
<dbReference type="Gene3D" id="3.30.40.10">
    <property type="entry name" value="Zinc/RING finger domain, C3HC4 (zinc finger)"/>
    <property type="match status" value="1"/>
</dbReference>
<dbReference type="Gene3D" id="6.10.140.1740">
    <property type="match status" value="1"/>
</dbReference>
<keyword evidence="15" id="KW-1185">Reference proteome</keyword>
<feature type="binding site" evidence="9">
    <location>
        <position position="388"/>
    </location>
    <ligand>
        <name>Zn(2+)</name>
        <dbReference type="ChEBI" id="CHEBI:29105"/>
        <label>2</label>
    </ligand>
</feature>
<feature type="compositionally biased region" description="Basic and acidic residues" evidence="12">
    <location>
        <begin position="109"/>
        <end position="125"/>
    </location>
</feature>
<dbReference type="CDD" id="cd15505">
    <property type="entry name" value="PHD_ING"/>
    <property type="match status" value="1"/>
</dbReference>
<organism evidence="14 15">
    <name type="scientific">Hypsizygus marmoreus</name>
    <name type="common">White beech mushroom</name>
    <name type="synonym">Agaricus marmoreus</name>
    <dbReference type="NCBI Taxonomy" id="39966"/>
    <lineage>
        <taxon>Eukaryota</taxon>
        <taxon>Fungi</taxon>
        <taxon>Dikarya</taxon>
        <taxon>Basidiomycota</taxon>
        <taxon>Agaricomycotina</taxon>
        <taxon>Agaricomycetes</taxon>
        <taxon>Agaricomycetidae</taxon>
        <taxon>Agaricales</taxon>
        <taxon>Tricholomatineae</taxon>
        <taxon>Lyophyllaceae</taxon>
        <taxon>Hypsizygus</taxon>
    </lineage>
</organism>
<dbReference type="InterPro" id="IPR013083">
    <property type="entry name" value="Znf_RING/FYVE/PHD"/>
</dbReference>
<sequence>MSPRKRKRLQQSQETDYGNDNGIIDNVNATTEAIEQPTNDRLEKECEVWEAFREEHFEAIEQLPLTLHRQYALMHELDQQANGISADLLPMLQKYILKRREMNLSSVSKPRDNVSATHEEVDSDGKSATSLHLTHVDPSDGVHSQAAPLSNGLNKATQRLPSEAWATLQTIPDDGLTNRLNNPITTRETLSHIALLTEELLRASEEKVNIAKAAYDSVDRHCRILEQAIKDQESSIALGPRPGHLAPNSISDLILSRSTGRLRATLSPLDGGELEPGVVPTEEQENAAPISDVEQDAHNFTEGKRGRGRRKGRVQKQDEYLAQAVPLTITLPAQPVTAAAAAEEETYCYCNQGSFGEMIACDDKKCVRGWYHLKCVDLDMAPEGRWYCPDCQPKHRRRRK</sequence>
<comment type="subunit">
    <text evidence="11">Component of an histone acetyltransferase complex. Interacts with H3K4me3 and to a lesser extent with H3K4me2.</text>
</comment>
<gene>
    <name evidence="14" type="primary">ING1</name>
    <name evidence="14" type="ORF">Hypma_011353</name>
</gene>
<dbReference type="GO" id="GO:0006325">
    <property type="term" value="P:chromatin organization"/>
    <property type="evidence" value="ECO:0007669"/>
    <property type="project" value="UniProtKB-KW"/>
</dbReference>
<evidence type="ECO:0000256" key="7">
    <source>
        <dbReference type="ARBA" id="ARBA00023242"/>
    </source>
</evidence>
<reference evidence="14" key="1">
    <citation type="submission" date="2018-04" db="EMBL/GenBank/DDBJ databases">
        <title>Whole genome sequencing of Hypsizygus marmoreus.</title>
        <authorList>
            <person name="Choi I.-G."/>
            <person name="Min B."/>
            <person name="Kim J.-G."/>
            <person name="Kim S."/>
            <person name="Oh Y.-L."/>
            <person name="Kong W.-S."/>
            <person name="Park H."/>
            <person name="Jeong J."/>
            <person name="Song E.-S."/>
        </authorList>
    </citation>
    <scope>NUCLEOTIDE SEQUENCE [LARGE SCALE GENOMIC DNA]</scope>
    <source>
        <strain evidence="14">51987-8</strain>
    </source>
</reference>
<evidence type="ECO:0000256" key="8">
    <source>
        <dbReference type="PIRSR" id="PIRSR628651-50"/>
    </source>
</evidence>
<dbReference type="InterPro" id="IPR019786">
    <property type="entry name" value="Zinc_finger_PHD-type_CS"/>
</dbReference>
<feature type="region of interest" description="Disordered" evidence="12">
    <location>
        <begin position="1"/>
        <end position="23"/>
    </location>
</feature>
<keyword evidence="4 10" id="KW-0863">Zinc-finger</keyword>
<evidence type="ECO:0000256" key="6">
    <source>
        <dbReference type="ARBA" id="ARBA00022853"/>
    </source>
</evidence>
<feature type="site" description="Histone H3K4me3 binding" evidence="8">
    <location>
        <position position="347"/>
    </location>
</feature>
<feature type="domain" description="PHD-type" evidence="13">
    <location>
        <begin position="345"/>
        <end position="394"/>
    </location>
</feature>
<comment type="domain">
    <text evidence="11">The PHD-type zinc finger mediates the binding to H3K4me3.</text>
</comment>
<dbReference type="GO" id="GO:0008270">
    <property type="term" value="F:zinc ion binding"/>
    <property type="evidence" value="ECO:0007669"/>
    <property type="project" value="UniProtKB-KW"/>
</dbReference>
<dbReference type="InParanoid" id="A0A369JH56"/>
<dbReference type="OrthoDB" id="5411773at2759"/>
<feature type="site" description="Histone H3K4me3 binding" evidence="8">
    <location>
        <position position="358"/>
    </location>
</feature>
<feature type="site" description="Histone H3K4me3 binding" evidence="8">
    <location>
        <position position="370"/>
    </location>
</feature>
<keyword evidence="6 11" id="KW-0156">Chromatin regulator</keyword>
<keyword evidence="3 9" id="KW-0479">Metal-binding</keyword>
<evidence type="ECO:0000313" key="15">
    <source>
        <dbReference type="Proteomes" id="UP000076154"/>
    </source>
</evidence>
<dbReference type="InterPro" id="IPR011011">
    <property type="entry name" value="Znf_FYVE_PHD"/>
</dbReference>
<evidence type="ECO:0000256" key="4">
    <source>
        <dbReference type="ARBA" id="ARBA00022771"/>
    </source>
</evidence>
<dbReference type="EMBL" id="LUEZ02000055">
    <property type="protein sequence ID" value="RDB21519.1"/>
    <property type="molecule type" value="Genomic_DNA"/>
</dbReference>
<dbReference type="STRING" id="39966.A0A369JH56"/>
<dbReference type="PANTHER" id="PTHR10333:SF42">
    <property type="entry name" value="INHIBITOR OF GROWTH PROTEIN 5"/>
    <property type="match status" value="1"/>
</dbReference>
<feature type="binding site" evidence="9">
    <location>
        <position position="361"/>
    </location>
    <ligand>
        <name>Zn(2+)</name>
        <dbReference type="ChEBI" id="CHEBI:29105"/>
        <label>2</label>
    </ligand>
</feature>
<dbReference type="SUPFAM" id="SSF57903">
    <property type="entry name" value="FYVE/PHD zinc finger"/>
    <property type="match status" value="1"/>
</dbReference>
<dbReference type="PROSITE" id="PS50016">
    <property type="entry name" value="ZF_PHD_2"/>
    <property type="match status" value="1"/>
</dbReference>
<feature type="compositionally biased region" description="Basic and acidic residues" evidence="12">
    <location>
        <begin position="295"/>
        <end position="305"/>
    </location>
</feature>
<dbReference type="Proteomes" id="UP000076154">
    <property type="component" value="Unassembled WGS sequence"/>
</dbReference>
<dbReference type="InterPro" id="IPR001965">
    <property type="entry name" value="Znf_PHD"/>
</dbReference>
<evidence type="ECO:0000256" key="10">
    <source>
        <dbReference type="PROSITE-ProRule" id="PRU00146"/>
    </source>
</evidence>